<reference evidence="2" key="1">
    <citation type="submission" date="2015-10" db="EMBL/GenBank/DDBJ databases">
        <title>Complete Genome Sequencing of Klebsiella sp. strain G5.</title>
        <authorList>
            <person name="Chan K.-G."/>
            <person name="Chen J.-W."/>
        </authorList>
    </citation>
    <scope>NUCLEOTIDE SEQUENCE [LARGE SCALE GENOMIC DNA]</scope>
    <source>
        <strain evidence="2">G5</strain>
    </source>
</reference>
<protein>
    <submittedName>
        <fullName evidence="1">Uncharacterized protein</fullName>
    </submittedName>
</protein>
<dbReference type="KEGG" id="kle:AO703_09450"/>
<proteinExistence type="predicted"/>
<organism evidence="1 2">
    <name type="scientific">[Enterobacter] lignolyticus</name>
    <dbReference type="NCBI Taxonomy" id="1334193"/>
    <lineage>
        <taxon>Bacteria</taxon>
        <taxon>Pseudomonadati</taxon>
        <taxon>Pseudomonadota</taxon>
        <taxon>Gammaproteobacteria</taxon>
        <taxon>Enterobacterales</taxon>
        <taxon>Enterobacteriaceae</taxon>
        <taxon>Pluralibacter</taxon>
    </lineage>
</organism>
<evidence type="ECO:0000313" key="2">
    <source>
        <dbReference type="Proteomes" id="UP000069162"/>
    </source>
</evidence>
<dbReference type="AlphaFoldDB" id="A0A806XA53"/>
<evidence type="ECO:0000313" key="1">
    <source>
        <dbReference type="EMBL" id="ALR76513.1"/>
    </source>
</evidence>
<sequence length="82" mass="8706">MASNPFSHGCVLLFILIRYNLSVLGNTFVTLSGVSSGGWTNQSDEPSVFPGAEARKMALEKMGVIDGGNQTLARLAGYVIKT</sequence>
<dbReference type="EMBL" id="CP012871">
    <property type="protein sequence ID" value="ALR76513.1"/>
    <property type="molecule type" value="Genomic_DNA"/>
</dbReference>
<accession>A0A806XA53</accession>
<dbReference type="Proteomes" id="UP000069162">
    <property type="component" value="Chromosome"/>
</dbReference>
<gene>
    <name evidence="1" type="ORF">AO703_09450</name>
</gene>
<name>A0A806XA53_9ENTR</name>
<dbReference type="RefSeq" id="WP_062741051.1">
    <property type="nucleotide sequence ID" value="NZ_CP012871.1"/>
</dbReference>
<dbReference type="OrthoDB" id="9805228at2"/>